<reference evidence="3" key="1">
    <citation type="journal article" date="2019" name="Int. J. Syst. Evol. Microbiol.">
        <title>The Global Catalogue of Microorganisms (GCM) 10K type strain sequencing project: providing services to taxonomists for standard genome sequencing and annotation.</title>
        <authorList>
            <consortium name="The Broad Institute Genomics Platform"/>
            <consortium name="The Broad Institute Genome Sequencing Center for Infectious Disease"/>
            <person name="Wu L."/>
            <person name="Ma J."/>
        </authorList>
    </citation>
    <scope>NUCLEOTIDE SEQUENCE [LARGE SCALE GENOMIC DNA]</scope>
    <source>
        <strain evidence="3">CCUG 50347</strain>
    </source>
</reference>
<dbReference type="RefSeq" id="WP_274191892.1">
    <property type="nucleotide sequence ID" value="NZ_BAABHN010000010.1"/>
</dbReference>
<proteinExistence type="predicted"/>
<sequence>MAEAFHGTEAELLTTNLSGDQETGLREMFTEADTGSDTGAGTRATIS</sequence>
<name>A0ABV9RCD6_9PSEU</name>
<protein>
    <submittedName>
        <fullName evidence="2">Uncharacterized protein</fullName>
    </submittedName>
</protein>
<feature type="region of interest" description="Disordered" evidence="1">
    <location>
        <begin position="1"/>
        <end position="47"/>
    </location>
</feature>
<organism evidence="2 3">
    <name type="scientific">Actinomycetospora chibensis</name>
    <dbReference type="NCBI Taxonomy" id="663606"/>
    <lineage>
        <taxon>Bacteria</taxon>
        <taxon>Bacillati</taxon>
        <taxon>Actinomycetota</taxon>
        <taxon>Actinomycetes</taxon>
        <taxon>Pseudonocardiales</taxon>
        <taxon>Pseudonocardiaceae</taxon>
        <taxon>Actinomycetospora</taxon>
    </lineage>
</organism>
<keyword evidence="3" id="KW-1185">Reference proteome</keyword>
<evidence type="ECO:0000313" key="3">
    <source>
        <dbReference type="Proteomes" id="UP001595909"/>
    </source>
</evidence>
<feature type="compositionally biased region" description="Polar residues" evidence="1">
    <location>
        <begin position="33"/>
        <end position="47"/>
    </location>
</feature>
<evidence type="ECO:0000313" key="2">
    <source>
        <dbReference type="EMBL" id="MFC4831814.1"/>
    </source>
</evidence>
<dbReference type="Proteomes" id="UP001595909">
    <property type="component" value="Unassembled WGS sequence"/>
</dbReference>
<comment type="caution">
    <text evidence="2">The sequence shown here is derived from an EMBL/GenBank/DDBJ whole genome shotgun (WGS) entry which is preliminary data.</text>
</comment>
<evidence type="ECO:0000256" key="1">
    <source>
        <dbReference type="SAM" id="MobiDB-lite"/>
    </source>
</evidence>
<accession>A0ABV9RCD6</accession>
<dbReference type="EMBL" id="JBHSIM010000010">
    <property type="protein sequence ID" value="MFC4831814.1"/>
    <property type="molecule type" value="Genomic_DNA"/>
</dbReference>
<gene>
    <name evidence="2" type="ORF">ACFPEL_05265</name>
</gene>